<dbReference type="OrthoDB" id="4525710at2759"/>
<dbReference type="EMBL" id="JAGMUV010000001">
    <property type="protein sequence ID" value="KAH7175853.1"/>
    <property type="molecule type" value="Genomic_DNA"/>
</dbReference>
<dbReference type="PROSITE" id="PS00463">
    <property type="entry name" value="ZN2_CY6_FUNGAL_1"/>
    <property type="match status" value="1"/>
</dbReference>
<comment type="caution">
    <text evidence="4">The sequence shown here is derived from an EMBL/GenBank/DDBJ whole genome shotgun (WGS) entry which is preliminary data.</text>
</comment>
<dbReference type="Pfam" id="PF11951">
    <property type="entry name" value="Fungal_trans_2"/>
    <property type="match status" value="1"/>
</dbReference>
<dbReference type="InterPro" id="IPR036864">
    <property type="entry name" value="Zn2-C6_fun-type_DNA-bd_sf"/>
</dbReference>
<dbReference type="GO" id="GO:0045944">
    <property type="term" value="P:positive regulation of transcription by RNA polymerase II"/>
    <property type="evidence" value="ECO:0007669"/>
    <property type="project" value="TreeGrafter"/>
</dbReference>
<dbReference type="Proteomes" id="UP000738349">
    <property type="component" value="Unassembled WGS sequence"/>
</dbReference>
<evidence type="ECO:0000259" key="3">
    <source>
        <dbReference type="PROSITE" id="PS50048"/>
    </source>
</evidence>
<reference evidence="4" key="1">
    <citation type="journal article" date="2021" name="Nat. Commun.">
        <title>Genetic determinants of endophytism in the Arabidopsis root mycobiome.</title>
        <authorList>
            <person name="Mesny F."/>
            <person name="Miyauchi S."/>
            <person name="Thiergart T."/>
            <person name="Pickel B."/>
            <person name="Atanasova L."/>
            <person name="Karlsson M."/>
            <person name="Huettel B."/>
            <person name="Barry K.W."/>
            <person name="Haridas S."/>
            <person name="Chen C."/>
            <person name="Bauer D."/>
            <person name="Andreopoulos W."/>
            <person name="Pangilinan J."/>
            <person name="LaButti K."/>
            <person name="Riley R."/>
            <person name="Lipzen A."/>
            <person name="Clum A."/>
            <person name="Drula E."/>
            <person name="Henrissat B."/>
            <person name="Kohler A."/>
            <person name="Grigoriev I.V."/>
            <person name="Martin F.M."/>
            <person name="Hacquard S."/>
        </authorList>
    </citation>
    <scope>NUCLEOTIDE SEQUENCE</scope>
    <source>
        <strain evidence="4">MPI-CAGE-AT-0147</strain>
    </source>
</reference>
<dbReference type="GO" id="GO:0000981">
    <property type="term" value="F:DNA-binding transcription factor activity, RNA polymerase II-specific"/>
    <property type="evidence" value="ECO:0007669"/>
    <property type="project" value="InterPro"/>
</dbReference>
<sequence>MQAKTTQKKFPNPCAACKRRHLKCDLDYPSCRKCRRRGAPCVRGLNVRFRHVAKPSVPLESDSEPSKFEFEFADDQTWVRINPSLSFLNETVNETPDDLPDAHEFRHGGSDFDAHYDGSIPLDAPLNLTLDLDVGSQNSSPGQISTPLLHEPPYFEFERADRTSSHSPVSISEKDSPLLDSKAPFAIRVRAAITELGSPKTETPVPLEDSPGDFSVRIYVDTPTWPLKDEVEAMLFQTFVDKLAPLFDLCDSDRHFATVVPRRAVTCPPLMNAILAASARHLSRISNFDGLVGDQYHQNCLSVLIPALSSSITIKDENLLTAIVILRYMEELDVPVMSTSTASESHLVGTRVFVAAQDKLSELGSLRRAAFWVALRQEIHMAFIQARPVHANYDLETICGLIVPDDNGCSFANLTILHCAACLRYCFSGEEHNANTWEKLRMSQDCWWDERPWYFHPMYISNESTDVFPKVIFLNDAVVTGVLHYYLIEILLAAHNPTAPRLGLGQAASFRAINEAIKKNVRMVCGVAESNPRTMTSYAYVCLAITMGGDRFTDLQEQNALYNMLIKIDTQYAWPTGSTQEYLRGVWDWPETPNPSMSISRMLNGTSHAYRE</sequence>
<name>A0A9P9FUK8_9HYPO</name>
<dbReference type="AlphaFoldDB" id="A0A9P9FUK8"/>
<protein>
    <recommendedName>
        <fullName evidence="3">Zn(2)-C6 fungal-type domain-containing protein</fullName>
    </recommendedName>
</protein>
<feature type="domain" description="Zn(2)-C6 fungal-type" evidence="3">
    <location>
        <begin position="13"/>
        <end position="43"/>
    </location>
</feature>
<dbReference type="GO" id="GO:0000976">
    <property type="term" value="F:transcription cis-regulatory region binding"/>
    <property type="evidence" value="ECO:0007669"/>
    <property type="project" value="TreeGrafter"/>
</dbReference>
<dbReference type="PANTHER" id="PTHR37534">
    <property type="entry name" value="TRANSCRIPTIONAL ACTIVATOR PROTEIN UGA3"/>
    <property type="match status" value="1"/>
</dbReference>
<evidence type="ECO:0000256" key="2">
    <source>
        <dbReference type="ARBA" id="ARBA00023242"/>
    </source>
</evidence>
<evidence type="ECO:0000313" key="5">
    <source>
        <dbReference type="Proteomes" id="UP000738349"/>
    </source>
</evidence>
<gene>
    <name evidence="4" type="ORF">EDB81DRAFT_771241</name>
</gene>
<comment type="subcellular location">
    <subcellularLocation>
        <location evidence="1">Nucleus</location>
    </subcellularLocation>
</comment>
<dbReference type="SUPFAM" id="SSF57701">
    <property type="entry name" value="Zn2/Cys6 DNA-binding domain"/>
    <property type="match status" value="1"/>
</dbReference>
<dbReference type="GO" id="GO:0008270">
    <property type="term" value="F:zinc ion binding"/>
    <property type="evidence" value="ECO:0007669"/>
    <property type="project" value="InterPro"/>
</dbReference>
<organism evidence="4 5">
    <name type="scientific">Dactylonectria macrodidyma</name>
    <dbReference type="NCBI Taxonomy" id="307937"/>
    <lineage>
        <taxon>Eukaryota</taxon>
        <taxon>Fungi</taxon>
        <taxon>Dikarya</taxon>
        <taxon>Ascomycota</taxon>
        <taxon>Pezizomycotina</taxon>
        <taxon>Sordariomycetes</taxon>
        <taxon>Hypocreomycetidae</taxon>
        <taxon>Hypocreales</taxon>
        <taxon>Nectriaceae</taxon>
        <taxon>Dactylonectria</taxon>
    </lineage>
</organism>
<dbReference type="Gene3D" id="4.10.240.10">
    <property type="entry name" value="Zn(2)-C6 fungal-type DNA-binding domain"/>
    <property type="match status" value="1"/>
</dbReference>
<dbReference type="CDD" id="cd12148">
    <property type="entry name" value="fungal_TF_MHR"/>
    <property type="match status" value="1"/>
</dbReference>
<dbReference type="GO" id="GO:0005634">
    <property type="term" value="C:nucleus"/>
    <property type="evidence" value="ECO:0007669"/>
    <property type="project" value="UniProtKB-SubCell"/>
</dbReference>
<dbReference type="Pfam" id="PF00172">
    <property type="entry name" value="Zn_clus"/>
    <property type="match status" value="1"/>
</dbReference>
<dbReference type="PROSITE" id="PS50048">
    <property type="entry name" value="ZN2_CY6_FUNGAL_2"/>
    <property type="match status" value="1"/>
</dbReference>
<evidence type="ECO:0000256" key="1">
    <source>
        <dbReference type="ARBA" id="ARBA00004123"/>
    </source>
</evidence>
<keyword evidence="5" id="KW-1185">Reference proteome</keyword>
<dbReference type="InterPro" id="IPR021858">
    <property type="entry name" value="Fun_TF"/>
</dbReference>
<dbReference type="InterPro" id="IPR001138">
    <property type="entry name" value="Zn2Cys6_DnaBD"/>
</dbReference>
<dbReference type="CDD" id="cd00067">
    <property type="entry name" value="GAL4"/>
    <property type="match status" value="1"/>
</dbReference>
<dbReference type="PANTHER" id="PTHR37534:SF2">
    <property type="entry name" value="N-ACETYLTRANSFERASE DOMAIN-CONTAINING PROTEIN"/>
    <property type="match status" value="1"/>
</dbReference>
<proteinExistence type="predicted"/>
<evidence type="ECO:0000313" key="4">
    <source>
        <dbReference type="EMBL" id="KAH7175853.1"/>
    </source>
</evidence>
<accession>A0A9P9FUK8</accession>
<keyword evidence="2" id="KW-0539">Nucleus</keyword>